<evidence type="ECO:0000313" key="1">
    <source>
        <dbReference type="Ensembl" id="ENSPANP00000054736.1"/>
    </source>
</evidence>
<proteinExistence type="predicted"/>
<name>A0A8I5NA71_PAPAN</name>
<protein>
    <recommendedName>
        <fullName evidence="3">DUF1725 domain-containing protein</fullName>
    </recommendedName>
</protein>
<dbReference type="AlphaFoldDB" id="A0A8I5NA71"/>
<keyword evidence="2" id="KW-1185">Reference proteome</keyword>
<sequence length="77" mass="9118">MALFTIAKTWNQPKCPSVTDCVKKMWHIHTMEYYAAIKKDEFVSFVGTWMQLETIILRKLSQEKKTKYRMFLLIGGN</sequence>
<reference evidence="1 2" key="1">
    <citation type="submission" date="2012-03" db="EMBL/GenBank/DDBJ databases">
        <title>Whole Genome Assembly of Papio anubis.</title>
        <authorList>
            <person name="Liu Y.L."/>
            <person name="Abraham K.A."/>
            <person name="Akbar H.A."/>
            <person name="Ali S.A."/>
            <person name="Anosike U.A."/>
            <person name="Aqrawi P.A."/>
            <person name="Arias F.A."/>
            <person name="Attaway T.A."/>
            <person name="Awwad R.A."/>
            <person name="Babu C.B."/>
            <person name="Bandaranaike D.B."/>
            <person name="Battles P.B."/>
            <person name="Bell A.B."/>
            <person name="Beltran B.B."/>
            <person name="Berhane-Mersha D.B."/>
            <person name="Bess C.B."/>
            <person name="Bickham C.B."/>
            <person name="Bolden T.B."/>
            <person name="Carter K.C."/>
            <person name="Chau D.C."/>
            <person name="Chavez A.C."/>
            <person name="Clerc-Blankenburg K.C."/>
            <person name="Coyle M.C."/>
            <person name="Dao M.D."/>
            <person name="Davila M.L.D."/>
            <person name="Davy-Carroll L.D."/>
            <person name="Denson S.D."/>
            <person name="Dinh H.D."/>
            <person name="Fernandez S.F."/>
            <person name="Fernando P.F."/>
            <person name="Forbes L.F."/>
            <person name="Francis C.F."/>
            <person name="Francisco L.F."/>
            <person name="Fu Q.F."/>
            <person name="Garcia-Iii R.G."/>
            <person name="Garrett T.G."/>
            <person name="Gross S.G."/>
            <person name="Gubbala S.G."/>
            <person name="Hirani K.H."/>
            <person name="Hogues M.H."/>
            <person name="Hollins B.H."/>
            <person name="Jackson L.J."/>
            <person name="Javaid M.J."/>
            <person name="Jhangiani S.J."/>
            <person name="Johnson A.J."/>
            <person name="Johnson B.J."/>
            <person name="Jones J.J."/>
            <person name="Joshi V.J."/>
            <person name="Kalu J.K."/>
            <person name="Khan N.K."/>
            <person name="Korchina V.K."/>
            <person name="Kovar C.K."/>
            <person name="Lago L.L."/>
            <person name="Lara F.L."/>
            <person name="Le T.-K.L."/>
            <person name="Lee S.L."/>
            <person name="Legall-Iii F.L."/>
            <person name="Lemon S.L."/>
            <person name="Liu J.L."/>
            <person name="Liu Y.-S.L."/>
            <person name="Liyanage D.L."/>
            <person name="Lopez J.L."/>
            <person name="Lorensuhewa L.L."/>
            <person name="Mata R.M."/>
            <person name="Mathew T.M."/>
            <person name="Mercado C.M."/>
            <person name="Mercado I.M."/>
            <person name="Morales K.M."/>
            <person name="Morgan M.M."/>
            <person name="Munidasa M.M."/>
            <person name="Ngo D.N."/>
            <person name="Nguyen L.N."/>
            <person name="Nguyen T.N."/>
            <person name="Nguyen N.N."/>
            <person name="Obregon M.O."/>
            <person name="Okwuonu G.O."/>
            <person name="Ongeri F.O."/>
            <person name="Onwere C.O."/>
            <person name="Osifeso I.O."/>
            <person name="Parra A.P."/>
            <person name="Patil S.P."/>
            <person name="Perez A.P."/>
            <person name="Perez Y.P."/>
            <person name="Pham C.P."/>
            <person name="Pu L.-L.P."/>
            <person name="Puazo M.P."/>
            <person name="Quiroz J.Q."/>
            <person name="Rouhana J.R."/>
            <person name="Ruiz M.R."/>
            <person name="Ruiz S.-J.R."/>
            <person name="Saada N.S."/>
            <person name="Santibanez J.S."/>
            <person name="Scheel M.S."/>
            <person name="Schneider B.S."/>
            <person name="Simmons D.S."/>
            <person name="Sisson I.S."/>
            <person name="Tang L.-Y.T."/>
            <person name="Thornton R.T."/>
            <person name="Tisius J.T."/>
            <person name="Toledanes G.T."/>
            <person name="Trejos Z.T."/>
            <person name="Usmani K.U."/>
            <person name="Varghese R.V."/>
            <person name="Vattathil S.V."/>
            <person name="Vee V.V."/>
            <person name="Walker D.W."/>
            <person name="Weissenberger G.W."/>
            <person name="White C.W."/>
            <person name="Williams A.W."/>
            <person name="Woodworth J.W."/>
            <person name="Wright R.W."/>
            <person name="Zhu Y.Z."/>
            <person name="Han Y.H."/>
            <person name="Newsham I.N."/>
            <person name="Nazareth L.N."/>
            <person name="Worley K.W."/>
            <person name="Muzny D.M."/>
            <person name="Rogers J.R."/>
            <person name="Gibbs R.G."/>
        </authorList>
    </citation>
    <scope>NUCLEOTIDE SEQUENCE [LARGE SCALE GENOMIC DNA]</scope>
</reference>
<reference evidence="1" key="3">
    <citation type="submission" date="2025-09" db="UniProtKB">
        <authorList>
            <consortium name="Ensembl"/>
        </authorList>
    </citation>
    <scope>IDENTIFICATION</scope>
</reference>
<dbReference type="Proteomes" id="UP000028761">
    <property type="component" value="Chromosome X"/>
</dbReference>
<dbReference type="OMA" id="PLINDWI"/>
<reference evidence="1" key="2">
    <citation type="submission" date="2025-08" db="UniProtKB">
        <authorList>
            <consortium name="Ensembl"/>
        </authorList>
    </citation>
    <scope>IDENTIFICATION</scope>
</reference>
<evidence type="ECO:0000313" key="2">
    <source>
        <dbReference type="Proteomes" id="UP000028761"/>
    </source>
</evidence>
<dbReference type="GeneTree" id="ENSGT01150000286925"/>
<organism evidence="1 2">
    <name type="scientific">Papio anubis</name>
    <name type="common">Olive baboon</name>
    <dbReference type="NCBI Taxonomy" id="9555"/>
    <lineage>
        <taxon>Eukaryota</taxon>
        <taxon>Metazoa</taxon>
        <taxon>Chordata</taxon>
        <taxon>Craniata</taxon>
        <taxon>Vertebrata</taxon>
        <taxon>Euteleostomi</taxon>
        <taxon>Mammalia</taxon>
        <taxon>Eutheria</taxon>
        <taxon>Euarchontoglires</taxon>
        <taxon>Primates</taxon>
        <taxon>Haplorrhini</taxon>
        <taxon>Catarrhini</taxon>
        <taxon>Cercopithecidae</taxon>
        <taxon>Cercopithecinae</taxon>
        <taxon>Papio</taxon>
    </lineage>
</organism>
<dbReference type="Ensembl" id="ENSPANT00000081407.1">
    <property type="protein sequence ID" value="ENSPANP00000054736.1"/>
    <property type="gene ID" value="ENSPANG00000038352.1"/>
</dbReference>
<accession>A0A8I5NA71</accession>
<evidence type="ECO:0008006" key="3">
    <source>
        <dbReference type="Google" id="ProtNLM"/>
    </source>
</evidence>